<feature type="transmembrane region" description="Helical" evidence="7">
    <location>
        <begin position="76"/>
        <end position="99"/>
    </location>
</feature>
<dbReference type="Proteomes" id="UP000653578">
    <property type="component" value="Unassembled WGS sequence"/>
</dbReference>
<dbReference type="EMBL" id="WHNY01000036">
    <property type="protein sequence ID" value="NOU64646.1"/>
    <property type="molecule type" value="Genomic_DNA"/>
</dbReference>
<evidence type="ECO:0000259" key="8">
    <source>
        <dbReference type="PROSITE" id="PS50928"/>
    </source>
</evidence>
<dbReference type="SUPFAM" id="SSF161098">
    <property type="entry name" value="MetI-like"/>
    <property type="match status" value="1"/>
</dbReference>
<keyword evidence="4 7" id="KW-0812">Transmembrane</keyword>
<keyword evidence="3" id="KW-1003">Cell membrane</keyword>
<feature type="transmembrane region" description="Helical" evidence="7">
    <location>
        <begin position="255"/>
        <end position="274"/>
    </location>
</feature>
<evidence type="ECO:0000256" key="4">
    <source>
        <dbReference type="ARBA" id="ARBA00022692"/>
    </source>
</evidence>
<keyword evidence="6 7" id="KW-0472">Membrane</keyword>
<evidence type="ECO:0000313" key="10">
    <source>
        <dbReference type="Proteomes" id="UP000653578"/>
    </source>
</evidence>
<reference evidence="9 10" key="1">
    <citation type="submission" date="2019-10" db="EMBL/GenBank/DDBJ databases">
        <title>Description of Paenibacillus humi sp. nov.</title>
        <authorList>
            <person name="Carlier A."/>
            <person name="Qi S."/>
        </authorList>
    </citation>
    <scope>NUCLEOTIDE SEQUENCE [LARGE SCALE GENOMIC DNA]</scope>
    <source>
        <strain evidence="9 10">LMG 31461</strain>
    </source>
</reference>
<feature type="transmembrane region" description="Helical" evidence="7">
    <location>
        <begin position="12"/>
        <end position="37"/>
    </location>
</feature>
<keyword evidence="5 7" id="KW-1133">Transmembrane helix</keyword>
<accession>A0ABX1X8D8</accession>
<keyword evidence="2 7" id="KW-0813">Transport</keyword>
<dbReference type="Pfam" id="PF00528">
    <property type="entry name" value="BPD_transp_1"/>
    <property type="match status" value="1"/>
</dbReference>
<dbReference type="InterPro" id="IPR035906">
    <property type="entry name" value="MetI-like_sf"/>
</dbReference>
<feature type="transmembrane region" description="Helical" evidence="7">
    <location>
        <begin position="184"/>
        <end position="209"/>
    </location>
</feature>
<comment type="caution">
    <text evidence="9">The sequence shown here is derived from an EMBL/GenBank/DDBJ whole genome shotgun (WGS) entry which is preliminary data.</text>
</comment>
<comment type="similarity">
    <text evidence="7">Belongs to the binding-protein-dependent transport system permease family.</text>
</comment>
<dbReference type="RefSeq" id="WP_171630367.1">
    <property type="nucleotide sequence ID" value="NZ_WHNY01000036.1"/>
</dbReference>
<evidence type="ECO:0000256" key="1">
    <source>
        <dbReference type="ARBA" id="ARBA00004651"/>
    </source>
</evidence>
<proteinExistence type="inferred from homology"/>
<evidence type="ECO:0000313" key="9">
    <source>
        <dbReference type="EMBL" id="NOU64646.1"/>
    </source>
</evidence>
<protein>
    <submittedName>
        <fullName evidence="9">ABC transporter permease subunit</fullName>
    </submittedName>
</protein>
<dbReference type="PANTHER" id="PTHR43744:SF9">
    <property type="entry name" value="POLYGALACTURONAN_RHAMNOGALACTURONAN TRANSPORT SYSTEM PERMEASE PROTEIN YTCP"/>
    <property type="match status" value="1"/>
</dbReference>
<keyword evidence="10" id="KW-1185">Reference proteome</keyword>
<feature type="transmembrane region" description="Helical" evidence="7">
    <location>
        <begin position="111"/>
        <end position="131"/>
    </location>
</feature>
<dbReference type="PANTHER" id="PTHR43744">
    <property type="entry name" value="ABC TRANSPORTER PERMEASE PROTEIN MG189-RELATED-RELATED"/>
    <property type="match status" value="1"/>
</dbReference>
<name>A0ABX1X8D8_9BACL</name>
<evidence type="ECO:0000256" key="5">
    <source>
        <dbReference type="ARBA" id="ARBA00022989"/>
    </source>
</evidence>
<feature type="transmembrane region" description="Helical" evidence="7">
    <location>
        <begin position="143"/>
        <end position="163"/>
    </location>
</feature>
<sequence length="289" mass="33018">MKKKAITKRFSLFDICIYLLLSLILLLVIFPCMYVLLSSFSTKQEMLSRGFFLIPKDWTLNAYGYLFSNHNFITSYWNALQITVGGTVLSITVTTLMAYGLSRTWLRGRKAINIMVLFTLIFSGGIIPMYLLTSQLGLLNSYWSLFLNNAVLPFNLIVMRSFFQNTPKELEDAARIDGCGEWTMFLRVILPLSMTSVATFIMFYAVFYWNSYFQAVLFISDSQKLPLQVFLRQIILESSNSLETSAKGFEYGPPVQMAVVVMASIPMLIMYPYFQKHFDKGMLVGSVKG</sequence>
<organism evidence="9 10">
    <name type="scientific">Paenibacillus plantarum</name>
    <dbReference type="NCBI Taxonomy" id="2654975"/>
    <lineage>
        <taxon>Bacteria</taxon>
        <taxon>Bacillati</taxon>
        <taxon>Bacillota</taxon>
        <taxon>Bacilli</taxon>
        <taxon>Bacillales</taxon>
        <taxon>Paenibacillaceae</taxon>
        <taxon>Paenibacillus</taxon>
    </lineage>
</organism>
<comment type="subcellular location">
    <subcellularLocation>
        <location evidence="1 7">Cell membrane</location>
        <topology evidence="1 7">Multi-pass membrane protein</topology>
    </subcellularLocation>
</comment>
<gene>
    <name evidence="9" type="ORF">GC096_11455</name>
</gene>
<evidence type="ECO:0000256" key="3">
    <source>
        <dbReference type="ARBA" id="ARBA00022475"/>
    </source>
</evidence>
<evidence type="ECO:0000256" key="6">
    <source>
        <dbReference type="ARBA" id="ARBA00023136"/>
    </source>
</evidence>
<dbReference type="Gene3D" id="1.10.3720.10">
    <property type="entry name" value="MetI-like"/>
    <property type="match status" value="1"/>
</dbReference>
<evidence type="ECO:0000256" key="2">
    <source>
        <dbReference type="ARBA" id="ARBA00022448"/>
    </source>
</evidence>
<dbReference type="CDD" id="cd06261">
    <property type="entry name" value="TM_PBP2"/>
    <property type="match status" value="1"/>
</dbReference>
<evidence type="ECO:0000256" key="7">
    <source>
        <dbReference type="RuleBase" id="RU363032"/>
    </source>
</evidence>
<dbReference type="PROSITE" id="PS50928">
    <property type="entry name" value="ABC_TM1"/>
    <property type="match status" value="1"/>
</dbReference>
<feature type="domain" description="ABC transmembrane type-1" evidence="8">
    <location>
        <begin position="76"/>
        <end position="274"/>
    </location>
</feature>
<dbReference type="InterPro" id="IPR000515">
    <property type="entry name" value="MetI-like"/>
</dbReference>